<dbReference type="GO" id="GO:0003824">
    <property type="term" value="F:catalytic activity"/>
    <property type="evidence" value="ECO:0007669"/>
    <property type="project" value="InterPro"/>
</dbReference>
<protein>
    <recommendedName>
        <fullName evidence="1">Elp3/MiaA/NifB-like radical SAM core domain-containing protein</fullName>
    </recommendedName>
</protein>
<evidence type="ECO:0000313" key="2">
    <source>
        <dbReference type="EMBL" id="OGL86236.1"/>
    </source>
</evidence>
<dbReference type="InterPro" id="IPR006638">
    <property type="entry name" value="Elp3/MiaA/NifB-like_rSAM"/>
</dbReference>
<dbReference type="InterPro" id="IPR058240">
    <property type="entry name" value="rSAM_sf"/>
</dbReference>
<organism evidence="2 3">
    <name type="scientific">Candidatus Uhrbacteria bacterium RIFCSPLOWO2_02_FULL_48_18</name>
    <dbReference type="NCBI Taxonomy" id="1802408"/>
    <lineage>
        <taxon>Bacteria</taxon>
        <taxon>Candidatus Uhriibacteriota</taxon>
    </lineage>
</organism>
<dbReference type="InterPro" id="IPR005909">
    <property type="entry name" value="RaSEA"/>
</dbReference>
<gene>
    <name evidence="2" type="ORF">A3I41_01585</name>
</gene>
<proteinExistence type="predicted"/>
<dbReference type="AlphaFoldDB" id="A0A1F7V6Q6"/>
<feature type="domain" description="Elp3/MiaA/NifB-like radical SAM core" evidence="1">
    <location>
        <begin position="61"/>
        <end position="305"/>
    </location>
</feature>
<dbReference type="EMBL" id="MGEQ01000010">
    <property type="protein sequence ID" value="OGL86236.1"/>
    <property type="molecule type" value="Genomic_DNA"/>
</dbReference>
<dbReference type="Proteomes" id="UP000176593">
    <property type="component" value="Unassembled WGS sequence"/>
</dbReference>
<dbReference type="GO" id="GO:0051536">
    <property type="term" value="F:iron-sulfur cluster binding"/>
    <property type="evidence" value="ECO:0007669"/>
    <property type="project" value="InterPro"/>
</dbReference>
<comment type="caution">
    <text evidence="2">The sequence shown here is derived from an EMBL/GenBank/DDBJ whole genome shotgun (WGS) entry which is preliminary data.</text>
</comment>
<dbReference type="SUPFAM" id="SSF102114">
    <property type="entry name" value="Radical SAM enzymes"/>
    <property type="match status" value="1"/>
</dbReference>
<evidence type="ECO:0000259" key="1">
    <source>
        <dbReference type="SMART" id="SM00729"/>
    </source>
</evidence>
<name>A0A1F7V6Q6_9BACT</name>
<dbReference type="PIRSF" id="PIRSF004954">
    <property type="entry name" value="Radical_SAM"/>
    <property type="match status" value="1"/>
</dbReference>
<reference evidence="2 3" key="1">
    <citation type="journal article" date="2016" name="Nat. Commun.">
        <title>Thousands of microbial genomes shed light on interconnected biogeochemical processes in an aquifer system.</title>
        <authorList>
            <person name="Anantharaman K."/>
            <person name="Brown C.T."/>
            <person name="Hug L.A."/>
            <person name="Sharon I."/>
            <person name="Castelle C.J."/>
            <person name="Probst A.J."/>
            <person name="Thomas B.C."/>
            <person name="Singh A."/>
            <person name="Wilkins M.J."/>
            <person name="Karaoz U."/>
            <person name="Brodie E.L."/>
            <person name="Williams K.H."/>
            <person name="Hubbard S.S."/>
            <person name="Banfield J.F."/>
        </authorList>
    </citation>
    <scope>NUCLEOTIDE SEQUENCE [LARGE SCALE GENOMIC DNA]</scope>
</reference>
<accession>A0A1F7V6Q6</accession>
<evidence type="ECO:0000313" key="3">
    <source>
        <dbReference type="Proteomes" id="UP000176593"/>
    </source>
</evidence>
<sequence length="358" mass="40661">MEHSRRRRATSLEERAQHRAAVEAQIIRGLHAANKTHGFDETHDPKKPITHFFQETHEGLVLFVIFFTQACRWMRCVGCTLPSTSALRHIDFGDIMDQTHSIFTEPDVLARADEIQKVIVSNQGSVLDEETFPTSALIHFVAKCNKHLPNMRVLTLESRPEYVDDIELDILARALEEGKTLTTLEIAVGVEVFDNDIRNLVFGKGLRLKTLDELVERLAKHGFRLKCYFMFKPVADAHMSREQAIQDIHEAIRYLSDLTDRIPGSIISIHLNPTYAARGTPLETAFLERKYTPPHLIDVVRAVRFGEDRGVPIFIGMNDEDLAVEGGSFIRPGDEALLPILNKFNKTQDYTLFKHLPG</sequence>
<dbReference type="SMART" id="SM00729">
    <property type="entry name" value="Elp3"/>
    <property type="match status" value="1"/>
</dbReference>